<dbReference type="STRING" id="1287727.SAMN05443999_102174"/>
<evidence type="ECO:0000313" key="4">
    <source>
        <dbReference type="Proteomes" id="UP000199582"/>
    </source>
</evidence>
<sequence>MSIPRFTAHPSRDVTAQAVSAPSRDISLQQRRYRSLWQTSDGQIQEAEQVAPALPLFDAAHSAFAHGTLIATTRGPVAVEDLLPGDCLTTTAHSALPLLWIGSMTLMPGGDGHNAARLTRIMADAFGISRPMADFMVGPGARILTRPRNLRASTGTDQVLTPAHALADGQHAFTIAPTRAVTLYHLCLRRHAVITANGLEVESFHPGANFERQVGPNMLIRFLSFFPHIHEPHQFGPVCHMRLPLDAPDTLEVA</sequence>
<evidence type="ECO:0000256" key="1">
    <source>
        <dbReference type="SAM" id="MobiDB-lite"/>
    </source>
</evidence>
<evidence type="ECO:0000313" key="3">
    <source>
        <dbReference type="EMBL" id="SEK74490.1"/>
    </source>
</evidence>
<feature type="region of interest" description="Disordered" evidence="1">
    <location>
        <begin position="1"/>
        <end position="21"/>
    </location>
</feature>
<proteinExistence type="predicted"/>
<dbReference type="Pfam" id="PF13403">
    <property type="entry name" value="Hint_2"/>
    <property type="match status" value="1"/>
</dbReference>
<dbReference type="Proteomes" id="UP000199582">
    <property type="component" value="Unassembled WGS sequence"/>
</dbReference>
<evidence type="ECO:0000259" key="2">
    <source>
        <dbReference type="Pfam" id="PF13403"/>
    </source>
</evidence>
<feature type="domain" description="Hedgehog/Intein (Hint)" evidence="2">
    <location>
        <begin position="63"/>
        <end position="207"/>
    </location>
</feature>
<dbReference type="OrthoDB" id="6305173at2"/>
<gene>
    <name evidence="3" type="ORF">SAMN05443999_102174</name>
</gene>
<protein>
    <submittedName>
        <fullName evidence="3">Hint domain-containing protein</fullName>
    </submittedName>
</protein>
<keyword evidence="4" id="KW-1185">Reference proteome</keyword>
<dbReference type="AlphaFoldDB" id="A0A1H7JKK2"/>
<organism evidence="3 4">
    <name type="scientific">Roseovarius azorensis</name>
    <dbReference type="NCBI Taxonomy" id="1287727"/>
    <lineage>
        <taxon>Bacteria</taxon>
        <taxon>Pseudomonadati</taxon>
        <taxon>Pseudomonadota</taxon>
        <taxon>Alphaproteobacteria</taxon>
        <taxon>Rhodobacterales</taxon>
        <taxon>Roseobacteraceae</taxon>
        <taxon>Roseovarius</taxon>
    </lineage>
</organism>
<dbReference type="EMBL" id="FOAG01000002">
    <property type="protein sequence ID" value="SEK74490.1"/>
    <property type="molecule type" value="Genomic_DNA"/>
</dbReference>
<name>A0A1H7JKK2_9RHOB</name>
<reference evidence="3 4" key="1">
    <citation type="submission" date="2016-10" db="EMBL/GenBank/DDBJ databases">
        <authorList>
            <person name="de Groot N.N."/>
        </authorList>
    </citation>
    <scope>NUCLEOTIDE SEQUENCE [LARGE SCALE GENOMIC DNA]</scope>
    <source>
        <strain evidence="3 4">DSM 100674</strain>
    </source>
</reference>
<dbReference type="RefSeq" id="WP_093032460.1">
    <property type="nucleotide sequence ID" value="NZ_FOAG01000002.1"/>
</dbReference>
<dbReference type="InterPro" id="IPR028992">
    <property type="entry name" value="Hedgehog/Intein_dom"/>
</dbReference>
<accession>A0A1H7JKK2</accession>